<dbReference type="InterPro" id="IPR013783">
    <property type="entry name" value="Ig-like_fold"/>
</dbReference>
<dbReference type="SUPFAM" id="SSF51445">
    <property type="entry name" value="(Trans)glycosidases"/>
    <property type="match status" value="1"/>
</dbReference>
<evidence type="ECO:0000259" key="16">
    <source>
        <dbReference type="Pfam" id="PF22666"/>
    </source>
</evidence>
<dbReference type="InterPro" id="IPR054593">
    <property type="entry name" value="Beta-mannosidase-like_N2"/>
</dbReference>
<evidence type="ECO:0000259" key="13">
    <source>
        <dbReference type="Pfam" id="PF00703"/>
    </source>
</evidence>
<dbReference type="Proteomes" id="UP000320762">
    <property type="component" value="Unassembled WGS sequence"/>
</dbReference>
<keyword evidence="9" id="KW-0326">Glycosidase</keyword>
<sequence>MPAAETIVLSSNWAWKRRGEGAVLDELKLGGAQEATPTNIDDPANHLIDGSVPPTALTSAWYPARNCPSEVHVELRKAGLIPDPYIGSNEHGIQWIGESEWLYKCEFAGDGQKRRGLLEFAGLDAICDVYLNGTRIFSSDNQFRTWVHALAPGELNAQNVLLIHFKSAKALALAEEAKYGRVRAGSTNLGAPSRVYVRKAQYDWRWDWGPELMTCGVYRPVTLKFFHARIADVFTKASLVSTPTRGSKAKAALRLDLTVDGSADRAVVVLREKGGGHQVRREEVDLTKAGGVLTGGAKSLTGDEIVASEAVGPDVAAAAHGTVYKDVISWTNLEVKPWWPTGYGAPDMYEVEVEVLAEDNTALDSTIKRVGFRSVELVQDALKEADEYGTGITFFFRVNGVRMFMGGSNWIPADNFLTTLTPDRYRAWLTLLRDGNQNMVRLWGGGVYEPDCFYDACDDLGLLVWQDFQFACGVYPAHPAFVATVRQEVVDNVTRMRHHPSLAIYCGNNEDYQMVLQWGDVAALPARKLYEEVFPDVVGALTDPAVPYHRGSPYGGKGWDTADPTIGDVHQWNIWGGKELPYQEYDHMGGRFVSEFGLPSLPVMSTIKHWMGDALASEYYSQSPLIAQHNRAGSFERRFAIVMNENFRLTEDLETYAFHTQMMQSDGVGWAYQAWRRKWAGPGKEYTSGALVWQSNDCWPVASWAIIDYFLRPKPIYYTMKRHLAPVSVGIYREVIHNRPTDRPRQYYEFAAIQSHGAKLDVWGCNATLEPIEARLELFCVDLQSDWTATSTHDIILLPNRSTDILVGIPCPAPPKEGKTPPSGDPAWTTSCTVVVQARLVALSGSSLGVEGAVIARGVDWPQPYRILRFPDPELKITTGDMDKDGARELTITAGKPAKGVFLTVDGDDAGLKWSDNSLDVMPGDVQKVTVWGLEEPNTLRVAYMGREKAAEAV</sequence>
<proteinExistence type="inferred from homology"/>
<dbReference type="InterPro" id="IPR050887">
    <property type="entry name" value="Beta-mannosidase_GH2"/>
</dbReference>
<feature type="domain" description="Beta-mannosidase-like galactose-binding" evidence="16">
    <location>
        <begin position="59"/>
        <end position="219"/>
    </location>
</feature>
<dbReference type="GO" id="GO:0005576">
    <property type="term" value="C:extracellular region"/>
    <property type="evidence" value="ECO:0007669"/>
    <property type="project" value="UniProtKB-SubCell"/>
</dbReference>
<dbReference type="Gene3D" id="3.20.20.80">
    <property type="entry name" value="Glycosidases"/>
    <property type="match status" value="1"/>
</dbReference>
<comment type="pathway">
    <text evidence="3">Glycan metabolism; N-glycan degradation.</text>
</comment>
<dbReference type="Pfam" id="PF22666">
    <property type="entry name" value="Glyco_hydro_2_N2"/>
    <property type="match status" value="1"/>
</dbReference>
<evidence type="ECO:0000313" key="17">
    <source>
        <dbReference type="EMBL" id="TRM62026.1"/>
    </source>
</evidence>
<evidence type="ECO:0000256" key="5">
    <source>
        <dbReference type="ARBA" id="ARBA00012754"/>
    </source>
</evidence>
<evidence type="ECO:0000256" key="3">
    <source>
        <dbReference type="ARBA" id="ARBA00004740"/>
    </source>
</evidence>
<dbReference type="OrthoDB" id="2866996at2759"/>
<comment type="catalytic activity">
    <reaction evidence="1">
        <text>Hydrolysis of terminal, non-reducing beta-D-mannose residues in beta-D-mannosides.</text>
        <dbReference type="EC" id="3.2.1.25"/>
    </reaction>
</comment>
<dbReference type="STRING" id="97359.A0A550CBG0"/>
<keyword evidence="6" id="KW-0964">Secreted</keyword>
<accession>A0A550CBG0</accession>
<evidence type="ECO:0000256" key="2">
    <source>
        <dbReference type="ARBA" id="ARBA00004613"/>
    </source>
</evidence>
<dbReference type="FunFam" id="3.20.20.80:FF:000050">
    <property type="entry name" value="Beta-mannosidase B"/>
    <property type="match status" value="1"/>
</dbReference>
<gene>
    <name evidence="17" type="ORF">BD626DRAFT_65935</name>
</gene>
<reference evidence="17 18" key="1">
    <citation type="journal article" date="2019" name="New Phytol.">
        <title>Comparative genomics reveals unique wood-decay strategies and fruiting body development in the Schizophyllaceae.</title>
        <authorList>
            <person name="Almasi E."/>
            <person name="Sahu N."/>
            <person name="Krizsan K."/>
            <person name="Balint B."/>
            <person name="Kovacs G.M."/>
            <person name="Kiss B."/>
            <person name="Cseklye J."/>
            <person name="Drula E."/>
            <person name="Henrissat B."/>
            <person name="Nagy I."/>
            <person name="Chovatia M."/>
            <person name="Adam C."/>
            <person name="LaButti K."/>
            <person name="Lipzen A."/>
            <person name="Riley R."/>
            <person name="Grigoriev I.V."/>
            <person name="Nagy L.G."/>
        </authorList>
    </citation>
    <scope>NUCLEOTIDE SEQUENCE [LARGE SCALE GENOMIC DNA]</scope>
    <source>
        <strain evidence="17 18">NL-1724</strain>
    </source>
</reference>
<feature type="domain" description="Glycoside hydrolase family 2 immunoglobulin-like beta-sandwich" evidence="13">
    <location>
        <begin position="229"/>
        <end position="373"/>
    </location>
</feature>
<organism evidence="17 18">
    <name type="scientific">Schizophyllum amplum</name>
    <dbReference type="NCBI Taxonomy" id="97359"/>
    <lineage>
        <taxon>Eukaryota</taxon>
        <taxon>Fungi</taxon>
        <taxon>Dikarya</taxon>
        <taxon>Basidiomycota</taxon>
        <taxon>Agaricomycotina</taxon>
        <taxon>Agaricomycetes</taxon>
        <taxon>Agaricomycetidae</taxon>
        <taxon>Agaricales</taxon>
        <taxon>Schizophyllaceae</taxon>
        <taxon>Schizophyllum</taxon>
    </lineage>
</organism>
<keyword evidence="7 17" id="KW-0378">Hydrolase</keyword>
<dbReference type="GO" id="GO:0006516">
    <property type="term" value="P:glycoprotein catabolic process"/>
    <property type="evidence" value="ECO:0007669"/>
    <property type="project" value="TreeGrafter"/>
</dbReference>
<dbReference type="InterPro" id="IPR006102">
    <property type="entry name" value="Ig-like_GH2"/>
</dbReference>
<evidence type="ECO:0000256" key="10">
    <source>
        <dbReference type="ARBA" id="ARBA00038429"/>
    </source>
</evidence>
<feature type="domain" description="Beta-mannosidase Ig-fold" evidence="14">
    <location>
        <begin position="871"/>
        <end position="935"/>
    </location>
</feature>
<evidence type="ECO:0000256" key="11">
    <source>
        <dbReference type="ARBA" id="ARBA00041069"/>
    </source>
</evidence>
<dbReference type="AlphaFoldDB" id="A0A550CBG0"/>
<evidence type="ECO:0000313" key="18">
    <source>
        <dbReference type="Proteomes" id="UP000320762"/>
    </source>
</evidence>
<dbReference type="EC" id="3.2.1.25" evidence="5"/>
<dbReference type="InterPro" id="IPR017853">
    <property type="entry name" value="GH"/>
</dbReference>
<dbReference type="GO" id="GO:0004567">
    <property type="term" value="F:beta-mannosidase activity"/>
    <property type="evidence" value="ECO:0007669"/>
    <property type="project" value="UniProtKB-EC"/>
</dbReference>
<dbReference type="Pfam" id="PF17753">
    <property type="entry name" value="Ig_mannosidase"/>
    <property type="match status" value="1"/>
</dbReference>
<dbReference type="InterPro" id="IPR008979">
    <property type="entry name" value="Galactose-bd-like_sf"/>
</dbReference>
<dbReference type="GO" id="GO:0005975">
    <property type="term" value="P:carbohydrate metabolic process"/>
    <property type="evidence" value="ECO:0007669"/>
    <property type="project" value="InterPro"/>
</dbReference>
<evidence type="ECO:0000256" key="12">
    <source>
        <dbReference type="ARBA" id="ARBA00041614"/>
    </source>
</evidence>
<dbReference type="UniPathway" id="UPA00280"/>
<dbReference type="Pfam" id="PF00703">
    <property type="entry name" value="Glyco_hydro_2"/>
    <property type="match status" value="1"/>
</dbReference>
<dbReference type="Pfam" id="PF17786">
    <property type="entry name" value="Mannosidase_ig"/>
    <property type="match status" value="1"/>
</dbReference>
<evidence type="ECO:0000259" key="14">
    <source>
        <dbReference type="Pfam" id="PF17753"/>
    </source>
</evidence>
<dbReference type="InterPro" id="IPR041625">
    <property type="entry name" value="Beta-mannosidase_Ig"/>
</dbReference>
<dbReference type="EMBL" id="VDMD01000014">
    <property type="protein sequence ID" value="TRM62026.1"/>
    <property type="molecule type" value="Genomic_DNA"/>
</dbReference>
<dbReference type="PANTHER" id="PTHR43730:SF1">
    <property type="entry name" value="BETA-MANNOSIDASE"/>
    <property type="match status" value="1"/>
</dbReference>
<dbReference type="SUPFAM" id="SSF49785">
    <property type="entry name" value="Galactose-binding domain-like"/>
    <property type="match status" value="1"/>
</dbReference>
<dbReference type="Gene3D" id="2.60.40.10">
    <property type="entry name" value="Immunoglobulins"/>
    <property type="match status" value="2"/>
</dbReference>
<dbReference type="PANTHER" id="PTHR43730">
    <property type="entry name" value="BETA-MANNOSIDASE"/>
    <property type="match status" value="1"/>
</dbReference>
<keyword evidence="8" id="KW-0325">Glycoprotein</keyword>
<dbReference type="InterPro" id="IPR041447">
    <property type="entry name" value="Mannosidase_ig"/>
</dbReference>
<comment type="subunit">
    <text evidence="4">Homodimer.</text>
</comment>
<evidence type="ECO:0000256" key="6">
    <source>
        <dbReference type="ARBA" id="ARBA00022525"/>
    </source>
</evidence>
<evidence type="ECO:0000256" key="7">
    <source>
        <dbReference type="ARBA" id="ARBA00022801"/>
    </source>
</evidence>
<feature type="domain" description="Mannosidase Ig/CBM-like" evidence="15">
    <location>
        <begin position="759"/>
        <end position="866"/>
    </location>
</feature>
<comment type="caution">
    <text evidence="17">The sequence shown here is derived from an EMBL/GenBank/DDBJ whole genome shotgun (WGS) entry which is preliminary data.</text>
</comment>
<dbReference type="SUPFAM" id="SSF49303">
    <property type="entry name" value="beta-Galactosidase/glucuronidase domain"/>
    <property type="match status" value="2"/>
</dbReference>
<dbReference type="InterPro" id="IPR036156">
    <property type="entry name" value="Beta-gal/glucu_dom_sf"/>
</dbReference>
<evidence type="ECO:0000256" key="9">
    <source>
        <dbReference type="ARBA" id="ARBA00023295"/>
    </source>
</evidence>
<evidence type="ECO:0000256" key="8">
    <source>
        <dbReference type="ARBA" id="ARBA00023180"/>
    </source>
</evidence>
<protein>
    <recommendedName>
        <fullName evidence="11">Beta-mannosidase B</fullName>
        <ecNumber evidence="5">3.2.1.25</ecNumber>
    </recommendedName>
    <alternativeName>
        <fullName evidence="12">Mannanase B</fullName>
    </alternativeName>
</protein>
<evidence type="ECO:0000256" key="4">
    <source>
        <dbReference type="ARBA" id="ARBA00011738"/>
    </source>
</evidence>
<dbReference type="Gene3D" id="2.60.120.260">
    <property type="entry name" value="Galactose-binding domain-like"/>
    <property type="match status" value="1"/>
</dbReference>
<comment type="similarity">
    <text evidence="10">Belongs to the glycosyl hydrolase 2 family. Beta-mannosidase B subfamily.</text>
</comment>
<evidence type="ECO:0000259" key="15">
    <source>
        <dbReference type="Pfam" id="PF17786"/>
    </source>
</evidence>
<comment type="subcellular location">
    <subcellularLocation>
        <location evidence="2">Secreted</location>
    </subcellularLocation>
</comment>
<evidence type="ECO:0000256" key="1">
    <source>
        <dbReference type="ARBA" id="ARBA00000829"/>
    </source>
</evidence>
<name>A0A550CBG0_9AGAR</name>
<keyword evidence="18" id="KW-1185">Reference proteome</keyword>